<keyword evidence="3 5" id="KW-0819">tRNA processing</keyword>
<evidence type="ECO:0000313" key="7">
    <source>
        <dbReference type="EMBL" id="RDU58925.1"/>
    </source>
</evidence>
<feature type="domain" description="Pseudouridine synthase II N-terminal" evidence="6">
    <location>
        <begin position="25"/>
        <end position="172"/>
    </location>
</feature>
<gene>
    <name evidence="5" type="primary">truB</name>
    <name evidence="7" type="ORF">CQA63_08840</name>
</gene>
<protein>
    <recommendedName>
        <fullName evidence="5">tRNA pseudouridine synthase B</fullName>
        <ecNumber evidence="5">5.4.99.25</ecNumber>
    </recommendedName>
    <alternativeName>
        <fullName evidence="5">tRNA pseudouridine(55) synthase</fullName>
        <shortName evidence="5">Psi55 synthase</shortName>
    </alternativeName>
    <alternativeName>
        <fullName evidence="5">tRNA pseudouridylate synthase</fullName>
    </alternativeName>
    <alternativeName>
        <fullName evidence="5">tRNA-uridine isomerase</fullName>
    </alternativeName>
</protein>
<organism evidence="7 8">
    <name type="scientific">Helicobacter marmotae</name>
    <dbReference type="NCBI Taxonomy" id="152490"/>
    <lineage>
        <taxon>Bacteria</taxon>
        <taxon>Pseudomonadati</taxon>
        <taxon>Campylobacterota</taxon>
        <taxon>Epsilonproteobacteria</taxon>
        <taxon>Campylobacterales</taxon>
        <taxon>Helicobacteraceae</taxon>
        <taxon>Helicobacter</taxon>
    </lineage>
</organism>
<dbReference type="InterPro" id="IPR014780">
    <property type="entry name" value="tRNA_psdUridine_synth_TruB"/>
</dbReference>
<reference evidence="7 8" key="1">
    <citation type="submission" date="2018-04" db="EMBL/GenBank/DDBJ databases">
        <title>Novel Campyloabacter and Helicobacter Species and Strains.</title>
        <authorList>
            <person name="Mannion A.J."/>
            <person name="Shen Z."/>
            <person name="Fox J.G."/>
        </authorList>
    </citation>
    <scope>NUCLEOTIDE SEQUENCE [LARGE SCALE GENOMIC DNA]</scope>
    <source>
        <strain evidence="7 8">MIT 98-6070</strain>
    </source>
</reference>
<dbReference type="GO" id="GO:0160148">
    <property type="term" value="F:tRNA pseudouridine(55) synthase activity"/>
    <property type="evidence" value="ECO:0007669"/>
    <property type="project" value="UniProtKB-EC"/>
</dbReference>
<keyword evidence="4 5" id="KW-0413">Isomerase</keyword>
<comment type="similarity">
    <text evidence="2 5">Belongs to the pseudouridine synthase TruB family. Type 1 subfamily.</text>
</comment>
<evidence type="ECO:0000256" key="5">
    <source>
        <dbReference type="HAMAP-Rule" id="MF_01080"/>
    </source>
</evidence>
<feature type="active site" description="Nucleophile" evidence="5">
    <location>
        <position position="40"/>
    </location>
</feature>
<dbReference type="Pfam" id="PF01509">
    <property type="entry name" value="TruB_N"/>
    <property type="match status" value="1"/>
</dbReference>
<dbReference type="RefSeq" id="WP_104699975.1">
    <property type="nucleotide sequence ID" value="NZ_FZPP01000018.1"/>
</dbReference>
<dbReference type="GO" id="GO:0031119">
    <property type="term" value="P:tRNA pseudouridine synthesis"/>
    <property type="evidence" value="ECO:0007669"/>
    <property type="project" value="UniProtKB-UniRule"/>
</dbReference>
<dbReference type="AlphaFoldDB" id="A0A3D8I1F7"/>
<evidence type="ECO:0000256" key="1">
    <source>
        <dbReference type="ARBA" id="ARBA00000385"/>
    </source>
</evidence>
<dbReference type="GO" id="GO:0003723">
    <property type="term" value="F:RNA binding"/>
    <property type="evidence" value="ECO:0007669"/>
    <property type="project" value="InterPro"/>
</dbReference>
<comment type="catalytic activity">
    <reaction evidence="1 5">
        <text>uridine(55) in tRNA = pseudouridine(55) in tRNA</text>
        <dbReference type="Rhea" id="RHEA:42532"/>
        <dbReference type="Rhea" id="RHEA-COMP:10101"/>
        <dbReference type="Rhea" id="RHEA-COMP:10102"/>
        <dbReference type="ChEBI" id="CHEBI:65314"/>
        <dbReference type="ChEBI" id="CHEBI:65315"/>
        <dbReference type="EC" id="5.4.99.25"/>
    </reaction>
</comment>
<dbReference type="GO" id="GO:1990481">
    <property type="term" value="P:mRNA pseudouridine synthesis"/>
    <property type="evidence" value="ECO:0007669"/>
    <property type="project" value="TreeGrafter"/>
</dbReference>
<dbReference type="Gene3D" id="3.30.2350.10">
    <property type="entry name" value="Pseudouridine synthase"/>
    <property type="match status" value="1"/>
</dbReference>
<evidence type="ECO:0000256" key="4">
    <source>
        <dbReference type="ARBA" id="ARBA00023235"/>
    </source>
</evidence>
<dbReference type="NCBIfam" id="TIGR00431">
    <property type="entry name" value="TruB"/>
    <property type="match status" value="1"/>
</dbReference>
<dbReference type="InterPro" id="IPR002501">
    <property type="entry name" value="PsdUridine_synth_N"/>
</dbReference>
<evidence type="ECO:0000313" key="8">
    <source>
        <dbReference type="Proteomes" id="UP000256599"/>
    </source>
</evidence>
<comment type="caution">
    <text evidence="7">The sequence shown here is derived from an EMBL/GenBank/DDBJ whole genome shotgun (WGS) entry which is preliminary data.</text>
</comment>
<dbReference type="OrthoDB" id="9802309at2"/>
<evidence type="ECO:0000259" key="6">
    <source>
        <dbReference type="Pfam" id="PF01509"/>
    </source>
</evidence>
<proteinExistence type="inferred from homology"/>
<dbReference type="PANTHER" id="PTHR13767:SF2">
    <property type="entry name" value="PSEUDOURIDYLATE SYNTHASE TRUB1"/>
    <property type="match status" value="1"/>
</dbReference>
<dbReference type="HAMAP" id="MF_01080">
    <property type="entry name" value="TruB_bact"/>
    <property type="match status" value="1"/>
</dbReference>
<dbReference type="SUPFAM" id="SSF55120">
    <property type="entry name" value="Pseudouridine synthase"/>
    <property type="match status" value="1"/>
</dbReference>
<dbReference type="InterPro" id="IPR020103">
    <property type="entry name" value="PsdUridine_synth_cat_dom_sf"/>
</dbReference>
<name>A0A3D8I1F7_9HELI</name>
<dbReference type="EMBL" id="NXLR01000026">
    <property type="protein sequence ID" value="RDU58925.1"/>
    <property type="molecule type" value="Genomic_DNA"/>
</dbReference>
<dbReference type="EC" id="5.4.99.25" evidence="5"/>
<evidence type="ECO:0000256" key="2">
    <source>
        <dbReference type="ARBA" id="ARBA00005642"/>
    </source>
</evidence>
<keyword evidence="8" id="KW-1185">Reference proteome</keyword>
<dbReference type="Proteomes" id="UP000256599">
    <property type="component" value="Unassembled WGS sequence"/>
</dbReference>
<sequence>MHTSLLIAAYKPAFISSNAYLTRLKRHFKLSKAGFLGTLDPFARGTLVVGFGSYTRLFAHLQKTPKIYRATLWLGAHSKSLDIEHITSIDMPPAYFVADIEQVLESLRGKITYTPPAFSAKHIDGKRAYMLARLGEEFSLPKVEMCIYDIKLLMYAHPFLSFEVSVSEGAYVRSIGEMIAQRLGTLGALSSLERISEGAMSVKASEGIKILNPLDYLPYGRLENMDKHRDDIANGKKIVLKNTQKGKYIVCFEEFFSIIEVFGDGSIEYIVNRIGHVDTLT</sequence>
<dbReference type="PANTHER" id="PTHR13767">
    <property type="entry name" value="TRNA-PSEUDOURIDINE SYNTHASE"/>
    <property type="match status" value="1"/>
</dbReference>
<accession>A0A3D8I1F7</accession>
<comment type="function">
    <text evidence="5">Responsible for synthesis of pseudouridine from uracil-55 in the psi GC loop of transfer RNAs.</text>
</comment>
<evidence type="ECO:0000256" key="3">
    <source>
        <dbReference type="ARBA" id="ARBA00022694"/>
    </source>
</evidence>